<name>A0A164EPT1_9MYCO</name>
<keyword evidence="2" id="KW-1185">Reference proteome</keyword>
<organism evidence="1 2">
    <name type="scientific">Mycobacterium ostraviense</name>
    <dbReference type="NCBI Taxonomy" id="2738409"/>
    <lineage>
        <taxon>Bacteria</taxon>
        <taxon>Bacillati</taxon>
        <taxon>Actinomycetota</taxon>
        <taxon>Actinomycetes</taxon>
        <taxon>Mycobacteriales</taxon>
        <taxon>Mycobacteriaceae</taxon>
        <taxon>Mycobacterium</taxon>
    </lineage>
</organism>
<protein>
    <submittedName>
        <fullName evidence="1">Uncharacterized protein</fullName>
    </submittedName>
</protein>
<proteinExistence type="predicted"/>
<dbReference type="RefSeq" id="WP_075509208.1">
    <property type="nucleotide sequence ID" value="NZ_CP089224.1"/>
</dbReference>
<comment type="caution">
    <text evidence="1">The sequence shown here is derived from an EMBL/GenBank/DDBJ whole genome shotgun (WGS) entry which is preliminary data.</text>
</comment>
<dbReference type="Proteomes" id="UP000077342">
    <property type="component" value="Unassembled WGS sequence"/>
</dbReference>
<sequence length="218" mass="24338">MNTNGFDEAIHNSGRIMAGAPNSDSGTLFDPVWSPAMWERANSAMRDLRQAMTEARVRYDSHDYDRPGGKFDIDNPPDDAVFIWSVGSRTVLVCCRAGASEIDRRLRGPDYFSGMLQLFADIDNYHRYNSNADDELRRTINLADNCTASAPVFSGGTTRLLLLLRRDPTILLWRVCRACETLARETAENNFKFGVISAQAQLPPGARIDPRSPVRPTP</sequence>
<reference evidence="2" key="1">
    <citation type="submission" date="2016-04" db="EMBL/GenBank/DDBJ databases">
        <authorList>
            <person name="Strapagiel D."/>
            <person name="Borowka P."/>
            <person name="Marciniak B."/>
            <person name="Bakula Z."/>
            <person name="Van Ingen J."/>
            <person name="Safianowska A."/>
            <person name="Dziadek J."/>
            <person name="Jagielski T."/>
        </authorList>
    </citation>
    <scope>NUCLEOTIDE SEQUENCE [LARGE SCALE GENOMIC DNA]</scope>
    <source>
        <strain evidence="2">1010001458</strain>
    </source>
</reference>
<dbReference type="EMBL" id="LWCI01000015">
    <property type="protein sequence ID" value="KZS67814.1"/>
    <property type="molecule type" value="Genomic_DNA"/>
</dbReference>
<dbReference type="AlphaFoldDB" id="A0A164EPT1"/>
<evidence type="ECO:0000313" key="2">
    <source>
        <dbReference type="Proteomes" id="UP000077342"/>
    </source>
</evidence>
<evidence type="ECO:0000313" key="1">
    <source>
        <dbReference type="EMBL" id="KZS67814.1"/>
    </source>
</evidence>
<gene>
    <name evidence="1" type="ORF">A4G28_26980</name>
</gene>
<accession>A0A164EPT1</accession>